<dbReference type="AlphaFoldDB" id="A0A2W2H6L9"/>
<protein>
    <recommendedName>
        <fullName evidence="3">ParB/Sulfiredoxin domain-containing protein</fullName>
    </recommendedName>
</protein>
<accession>A0A2W2H6L9</accession>
<comment type="caution">
    <text evidence="1">The sequence shown here is derived from an EMBL/GenBank/DDBJ whole genome shotgun (WGS) entry which is preliminary data.</text>
</comment>
<evidence type="ECO:0008006" key="3">
    <source>
        <dbReference type="Google" id="ProtNLM"/>
    </source>
</evidence>
<proteinExistence type="predicted"/>
<sequence>MSVSAREGSEIEVFHLLAWRWNITAAKGFAAGRTPNGALAPAGWAGLLSLITIDPDHAGNVDLSEPVIAVPVPDAGGPLVIDGWHRIYKALTTGTVRLPAILLTAEEERICRIHGGEKGYGWR</sequence>
<dbReference type="EMBL" id="POUA01000006">
    <property type="protein sequence ID" value="PZG56321.1"/>
    <property type="molecule type" value="Genomic_DNA"/>
</dbReference>
<keyword evidence="2" id="KW-1185">Reference proteome</keyword>
<dbReference type="Proteomes" id="UP000248544">
    <property type="component" value="Unassembled WGS sequence"/>
</dbReference>
<gene>
    <name evidence="1" type="ORF">C1I98_01430</name>
</gene>
<evidence type="ECO:0000313" key="1">
    <source>
        <dbReference type="EMBL" id="PZG56321.1"/>
    </source>
</evidence>
<organism evidence="1 2">
    <name type="scientific">Spongiactinospora gelatinilytica</name>
    <dbReference type="NCBI Taxonomy" id="2666298"/>
    <lineage>
        <taxon>Bacteria</taxon>
        <taxon>Bacillati</taxon>
        <taxon>Actinomycetota</taxon>
        <taxon>Actinomycetes</taxon>
        <taxon>Streptosporangiales</taxon>
        <taxon>Streptosporangiaceae</taxon>
        <taxon>Spongiactinospora</taxon>
    </lineage>
</organism>
<name>A0A2W2H6L9_9ACTN</name>
<evidence type="ECO:0000313" key="2">
    <source>
        <dbReference type="Proteomes" id="UP000248544"/>
    </source>
</evidence>
<dbReference type="RefSeq" id="WP_111165223.1">
    <property type="nucleotide sequence ID" value="NZ_POUA01000006.1"/>
</dbReference>
<reference evidence="1 2" key="1">
    <citation type="submission" date="2018-01" db="EMBL/GenBank/DDBJ databases">
        <title>Draft genome sequence of Sphaerisporangium sp. 7K107.</title>
        <authorList>
            <person name="Sahin N."/>
            <person name="Saygin H."/>
            <person name="Ay H."/>
        </authorList>
    </citation>
    <scope>NUCLEOTIDE SEQUENCE [LARGE SCALE GENOMIC DNA]</scope>
    <source>
        <strain evidence="1 2">7K107</strain>
    </source>
</reference>